<reference evidence="2" key="1">
    <citation type="submission" date="2021-02" db="EMBL/GenBank/DDBJ databases">
        <authorList>
            <person name="Dougan E. K."/>
            <person name="Rhodes N."/>
            <person name="Thang M."/>
            <person name="Chan C."/>
        </authorList>
    </citation>
    <scope>NUCLEOTIDE SEQUENCE</scope>
</reference>
<evidence type="ECO:0000259" key="1">
    <source>
        <dbReference type="PROSITE" id="PS50280"/>
    </source>
</evidence>
<evidence type="ECO:0000313" key="2">
    <source>
        <dbReference type="EMBL" id="CAE8603503.1"/>
    </source>
</evidence>
<dbReference type="PANTHER" id="PTHR13271">
    <property type="entry name" value="UNCHARACTERIZED PUTATIVE METHYLTRANSFERASE"/>
    <property type="match status" value="1"/>
</dbReference>
<feature type="domain" description="SET" evidence="1">
    <location>
        <begin position="106"/>
        <end position="336"/>
    </location>
</feature>
<gene>
    <name evidence="2" type="ORF">PGLA1383_LOCUS21711</name>
</gene>
<dbReference type="CDD" id="cd10527">
    <property type="entry name" value="SET_LSMT"/>
    <property type="match status" value="1"/>
</dbReference>
<dbReference type="InterPro" id="IPR050600">
    <property type="entry name" value="SETD3_SETD6_MTase"/>
</dbReference>
<comment type="caution">
    <text evidence="2">The sequence shown here is derived from an EMBL/GenBank/DDBJ whole genome shotgun (WGS) entry which is preliminary data.</text>
</comment>
<dbReference type="Pfam" id="PF00856">
    <property type="entry name" value="SET"/>
    <property type="match status" value="1"/>
</dbReference>
<dbReference type="AlphaFoldDB" id="A0A813EXG1"/>
<dbReference type="PANTHER" id="PTHR13271:SF154">
    <property type="entry name" value="GRIP DOMAIN-CONTAINING PROTEIN"/>
    <property type="match status" value="1"/>
</dbReference>
<sequence>MASATGSARQFSVRIPADATPGETKLHIDVGADSGAGGESELVVLVPEGAQPGDRMMLWQDPETQKWQAKLVRSEPSQAQLPDVANGNVFSRLVEAVRLAGGFVSAKLHRAQVSPGLFGLIALEPIAAGEELLRIPSELRMLMSAIQATAPELCSAVAGLELTRPGLRDEVQMTAFLAKLLGEAMNRENVASSTANTVWLSFADALLDEDFRSHPYWKMIHDAKLTQATLAPSLEAEHLAARSKEVLQSCRLLAQKVPSDMLGAGFGPGMYMHARLCWLTRSFDVDTVPALCPLADMFNHSHEAGVHRECRHEADPMVLTATRAHARGEQLCISYGAKANPLLYRTYGFTIAPEYEPAWGFVLQGKQPAAIYSKYLPESLAQLSIHFDTSCIRDSLATALCAARGQGHDAKEFLRELCAHCCQAYELDPDAGISAALAALRRARAADPSSGAWWAEMRPEDLHPGGSSADPLLEDALRVKMSEYLALTVHKEVADLLDGHLSEANCLSGGARAREALKSALAQLKEQGSFEP</sequence>
<dbReference type="GO" id="GO:0016279">
    <property type="term" value="F:protein-lysine N-methyltransferase activity"/>
    <property type="evidence" value="ECO:0007669"/>
    <property type="project" value="TreeGrafter"/>
</dbReference>
<keyword evidence="3" id="KW-1185">Reference proteome</keyword>
<organism evidence="2 3">
    <name type="scientific">Polarella glacialis</name>
    <name type="common">Dinoflagellate</name>
    <dbReference type="NCBI Taxonomy" id="89957"/>
    <lineage>
        <taxon>Eukaryota</taxon>
        <taxon>Sar</taxon>
        <taxon>Alveolata</taxon>
        <taxon>Dinophyceae</taxon>
        <taxon>Suessiales</taxon>
        <taxon>Suessiaceae</taxon>
        <taxon>Polarella</taxon>
    </lineage>
</organism>
<dbReference type="InterPro" id="IPR046341">
    <property type="entry name" value="SET_dom_sf"/>
</dbReference>
<protein>
    <recommendedName>
        <fullName evidence="1">SET domain-containing protein</fullName>
    </recommendedName>
</protein>
<accession>A0A813EXG1</accession>
<dbReference type="PROSITE" id="PS50280">
    <property type="entry name" value="SET"/>
    <property type="match status" value="1"/>
</dbReference>
<name>A0A813EXG1_POLGL</name>
<dbReference type="Gene3D" id="3.90.1410.10">
    <property type="entry name" value="set domain protein methyltransferase, domain 1"/>
    <property type="match status" value="1"/>
</dbReference>
<evidence type="ECO:0000313" key="3">
    <source>
        <dbReference type="Proteomes" id="UP000654075"/>
    </source>
</evidence>
<dbReference type="EMBL" id="CAJNNV010015477">
    <property type="protein sequence ID" value="CAE8603503.1"/>
    <property type="molecule type" value="Genomic_DNA"/>
</dbReference>
<proteinExistence type="predicted"/>
<dbReference type="InterPro" id="IPR001214">
    <property type="entry name" value="SET_dom"/>
</dbReference>
<dbReference type="OrthoDB" id="412036at2759"/>
<dbReference type="OMA" id="FMARYEN"/>
<dbReference type="SUPFAM" id="SSF82199">
    <property type="entry name" value="SET domain"/>
    <property type="match status" value="1"/>
</dbReference>
<dbReference type="Proteomes" id="UP000654075">
    <property type="component" value="Unassembled WGS sequence"/>
</dbReference>